<dbReference type="Proteomes" id="UP000528964">
    <property type="component" value="Unassembled WGS sequence"/>
</dbReference>
<dbReference type="SUPFAM" id="SSF53474">
    <property type="entry name" value="alpha/beta-Hydrolases"/>
    <property type="match status" value="1"/>
</dbReference>
<proteinExistence type="predicted"/>
<dbReference type="Pfam" id="PF07859">
    <property type="entry name" value="Abhydrolase_3"/>
    <property type="match status" value="1"/>
</dbReference>
<dbReference type="EMBL" id="JACIDR010000004">
    <property type="protein sequence ID" value="MBB3974006.1"/>
    <property type="molecule type" value="Genomic_DNA"/>
</dbReference>
<organism evidence="3 4">
    <name type="scientific">Hansschlegelia beijingensis</name>
    <dbReference type="NCBI Taxonomy" id="1133344"/>
    <lineage>
        <taxon>Bacteria</taxon>
        <taxon>Pseudomonadati</taxon>
        <taxon>Pseudomonadota</taxon>
        <taxon>Alphaproteobacteria</taxon>
        <taxon>Hyphomicrobiales</taxon>
        <taxon>Methylopilaceae</taxon>
        <taxon>Hansschlegelia</taxon>
    </lineage>
</organism>
<evidence type="ECO:0000313" key="4">
    <source>
        <dbReference type="Proteomes" id="UP000528964"/>
    </source>
</evidence>
<name>A0A7W6D3P7_9HYPH</name>
<dbReference type="RefSeq" id="WP_183395866.1">
    <property type="nucleotide sequence ID" value="NZ_JACIDR010000004.1"/>
</dbReference>
<evidence type="ECO:0000256" key="1">
    <source>
        <dbReference type="ARBA" id="ARBA00022801"/>
    </source>
</evidence>
<sequence length="319" mass="34191">MPRTLTIDPAWFAPEAAPEGTRAHARTLIEQAKEAPDIWALGPAAVRERRRQGLTAFVIEPRSARAEALTVEGPAGPIPLRVIAPEQPSAVYLHIHSGGWTLGSNDQDDPRLERLATELGLACLSVEYRLAPEHPYPAGPDDCEAAALWVAREAARRFGVDRLLIGGESAGAHLAVVTLLRLRDRHGLTPFAAANLTAGSYDLGLTPSARRAKEKFVLNGRDIRMFVANYLQNGEDPSDPDISPLYAGLAGLPPAIFTVGTRDPLIDDTLFMAARWAAAGNDAELSVWPGSGHVHTSLPEPNAAPAFERVMRFLSGGSG</sequence>
<dbReference type="PANTHER" id="PTHR48081">
    <property type="entry name" value="AB HYDROLASE SUPERFAMILY PROTEIN C4A8.06C"/>
    <property type="match status" value="1"/>
</dbReference>
<dbReference type="Gene3D" id="3.40.50.1820">
    <property type="entry name" value="alpha/beta hydrolase"/>
    <property type="match status" value="1"/>
</dbReference>
<keyword evidence="4" id="KW-1185">Reference proteome</keyword>
<reference evidence="3 4" key="1">
    <citation type="submission" date="2020-08" db="EMBL/GenBank/DDBJ databases">
        <title>Genomic Encyclopedia of Type Strains, Phase IV (KMG-IV): sequencing the most valuable type-strain genomes for metagenomic binning, comparative biology and taxonomic classification.</title>
        <authorList>
            <person name="Goeker M."/>
        </authorList>
    </citation>
    <scope>NUCLEOTIDE SEQUENCE [LARGE SCALE GENOMIC DNA]</scope>
    <source>
        <strain evidence="3 4">DSM 25481</strain>
    </source>
</reference>
<evidence type="ECO:0000313" key="3">
    <source>
        <dbReference type="EMBL" id="MBB3974006.1"/>
    </source>
</evidence>
<dbReference type="GO" id="GO:0016787">
    <property type="term" value="F:hydrolase activity"/>
    <property type="evidence" value="ECO:0007669"/>
    <property type="project" value="UniProtKB-KW"/>
</dbReference>
<dbReference type="InterPro" id="IPR050300">
    <property type="entry name" value="GDXG_lipolytic_enzyme"/>
</dbReference>
<dbReference type="AlphaFoldDB" id="A0A7W6D3P7"/>
<protein>
    <submittedName>
        <fullName evidence="3">Acetyl esterase/lipase</fullName>
    </submittedName>
</protein>
<gene>
    <name evidence="3" type="ORF">GGR24_002683</name>
</gene>
<dbReference type="InterPro" id="IPR029058">
    <property type="entry name" value="AB_hydrolase_fold"/>
</dbReference>
<keyword evidence="1" id="KW-0378">Hydrolase</keyword>
<feature type="domain" description="Alpha/beta hydrolase fold-3" evidence="2">
    <location>
        <begin position="93"/>
        <end position="294"/>
    </location>
</feature>
<dbReference type="PANTHER" id="PTHR48081:SF8">
    <property type="entry name" value="ALPHA_BETA HYDROLASE FOLD-3 DOMAIN-CONTAINING PROTEIN-RELATED"/>
    <property type="match status" value="1"/>
</dbReference>
<comment type="caution">
    <text evidence="3">The sequence shown here is derived from an EMBL/GenBank/DDBJ whole genome shotgun (WGS) entry which is preliminary data.</text>
</comment>
<evidence type="ECO:0000259" key="2">
    <source>
        <dbReference type="Pfam" id="PF07859"/>
    </source>
</evidence>
<dbReference type="InterPro" id="IPR013094">
    <property type="entry name" value="AB_hydrolase_3"/>
</dbReference>
<accession>A0A7W6D3P7</accession>